<proteinExistence type="predicted"/>
<dbReference type="EnsemblMetazoa" id="CJA31676.1">
    <property type="protein sequence ID" value="CJA31676.1"/>
    <property type="gene ID" value="WBGene00207523"/>
</dbReference>
<reference evidence="2" key="2">
    <citation type="submission" date="2022-06" db="UniProtKB">
        <authorList>
            <consortium name="EnsemblMetazoa"/>
        </authorList>
    </citation>
    <scope>IDENTIFICATION</scope>
    <source>
        <strain evidence="2">DF5081</strain>
    </source>
</reference>
<evidence type="ECO:0000256" key="1">
    <source>
        <dbReference type="SAM" id="MobiDB-lite"/>
    </source>
</evidence>
<feature type="compositionally biased region" description="Polar residues" evidence="1">
    <location>
        <begin position="48"/>
        <end position="60"/>
    </location>
</feature>
<evidence type="ECO:0000313" key="2">
    <source>
        <dbReference type="EnsemblMetazoa" id="CJA31676.1"/>
    </source>
</evidence>
<sequence length="77" mass="8729">MSKRDHYTLQDLFVHKAINVASDAVKRSNPMAAKAGPYHHVKTKSKRSIQSCHVAQISQTSRKRKSQLSKRPDGRTE</sequence>
<keyword evidence="3" id="KW-1185">Reference proteome</keyword>
<dbReference type="Proteomes" id="UP000005237">
    <property type="component" value="Unassembled WGS sequence"/>
</dbReference>
<dbReference type="AlphaFoldDB" id="A0A8R1IDR6"/>
<reference evidence="3" key="1">
    <citation type="submission" date="2010-08" db="EMBL/GenBank/DDBJ databases">
        <authorList>
            <consortium name="Caenorhabditis japonica Sequencing Consortium"/>
            <person name="Wilson R.K."/>
        </authorList>
    </citation>
    <scope>NUCLEOTIDE SEQUENCE [LARGE SCALE GENOMIC DNA]</scope>
    <source>
        <strain evidence="3">DF5081</strain>
    </source>
</reference>
<evidence type="ECO:0000313" key="3">
    <source>
        <dbReference type="Proteomes" id="UP000005237"/>
    </source>
</evidence>
<accession>A0A8R1IDR6</accession>
<name>A0A8R1IDR6_CAEJA</name>
<feature type="compositionally biased region" description="Basic residues" evidence="1">
    <location>
        <begin position="37"/>
        <end position="47"/>
    </location>
</feature>
<organism evidence="2 3">
    <name type="scientific">Caenorhabditis japonica</name>
    <dbReference type="NCBI Taxonomy" id="281687"/>
    <lineage>
        <taxon>Eukaryota</taxon>
        <taxon>Metazoa</taxon>
        <taxon>Ecdysozoa</taxon>
        <taxon>Nematoda</taxon>
        <taxon>Chromadorea</taxon>
        <taxon>Rhabditida</taxon>
        <taxon>Rhabditina</taxon>
        <taxon>Rhabditomorpha</taxon>
        <taxon>Rhabditoidea</taxon>
        <taxon>Rhabditidae</taxon>
        <taxon>Peloderinae</taxon>
        <taxon>Caenorhabditis</taxon>
    </lineage>
</organism>
<protein>
    <submittedName>
        <fullName evidence="2">Uncharacterized protein</fullName>
    </submittedName>
</protein>
<feature type="region of interest" description="Disordered" evidence="1">
    <location>
        <begin position="36"/>
        <end position="77"/>
    </location>
</feature>